<dbReference type="Pfam" id="PF00551">
    <property type="entry name" value="Formyl_trans_N"/>
    <property type="match status" value="1"/>
</dbReference>
<dbReference type="EMBL" id="JAFEUC010000010">
    <property type="protein sequence ID" value="MBM7078648.1"/>
    <property type="molecule type" value="Genomic_DNA"/>
</dbReference>
<dbReference type="InterPro" id="IPR032821">
    <property type="entry name" value="PKS_assoc"/>
</dbReference>
<feature type="region of interest" description="C-terminal hotdog fold" evidence="4">
    <location>
        <begin position="1946"/>
        <end position="2087"/>
    </location>
</feature>
<dbReference type="Gene3D" id="3.30.70.3290">
    <property type="match status" value="2"/>
</dbReference>
<feature type="domain" description="Carrier" evidence="6">
    <location>
        <begin position="2157"/>
        <end position="2234"/>
    </location>
</feature>
<dbReference type="InterPro" id="IPR020845">
    <property type="entry name" value="AMP-binding_CS"/>
</dbReference>
<comment type="caution">
    <text evidence="9">The sequence shown here is derived from an EMBL/GenBank/DDBJ whole genome shotgun (WGS) entry which is preliminary data.</text>
</comment>
<dbReference type="SMART" id="SM00825">
    <property type="entry name" value="PKS_KS"/>
    <property type="match status" value="2"/>
</dbReference>
<dbReference type="InterPro" id="IPR014030">
    <property type="entry name" value="Ketoacyl_synth_N"/>
</dbReference>
<dbReference type="InterPro" id="IPR010071">
    <property type="entry name" value="AA_adenyl_dom"/>
</dbReference>
<dbReference type="SUPFAM" id="SSF55048">
    <property type="entry name" value="Probable ACP-binding domain of malonyl-CoA ACP transacylase"/>
    <property type="match status" value="1"/>
</dbReference>
<feature type="domain" description="PKS/mFAS DH" evidence="8">
    <location>
        <begin position="1796"/>
        <end position="2087"/>
    </location>
</feature>
<dbReference type="SUPFAM" id="SSF53901">
    <property type="entry name" value="Thiolase-like"/>
    <property type="match status" value="2"/>
</dbReference>
<dbReference type="Pfam" id="PF16197">
    <property type="entry name" value="KAsynt_C_assoc"/>
    <property type="match status" value="2"/>
</dbReference>
<evidence type="ECO:0000256" key="4">
    <source>
        <dbReference type="PROSITE-ProRule" id="PRU01363"/>
    </source>
</evidence>
<feature type="region of interest" description="Disordered" evidence="5">
    <location>
        <begin position="2079"/>
        <end position="2158"/>
    </location>
</feature>
<evidence type="ECO:0000256" key="3">
    <source>
        <dbReference type="ARBA" id="ARBA00022679"/>
    </source>
</evidence>
<dbReference type="InterPro" id="IPR014031">
    <property type="entry name" value="Ketoacyl_synth_C"/>
</dbReference>
<evidence type="ECO:0000313" key="9">
    <source>
        <dbReference type="EMBL" id="MBM7078648.1"/>
    </source>
</evidence>
<dbReference type="PROSITE" id="PS52004">
    <property type="entry name" value="KS3_2"/>
    <property type="match status" value="2"/>
</dbReference>
<dbReference type="InterPro" id="IPR049900">
    <property type="entry name" value="PKS_mFAS_DH"/>
</dbReference>
<evidence type="ECO:0000259" key="7">
    <source>
        <dbReference type="PROSITE" id="PS52004"/>
    </source>
</evidence>
<dbReference type="SUPFAM" id="SSF56801">
    <property type="entry name" value="Acetyl-CoA synthetase-like"/>
    <property type="match status" value="1"/>
</dbReference>
<dbReference type="Proteomes" id="UP001518872">
    <property type="component" value="Unassembled WGS sequence"/>
</dbReference>
<proteinExistence type="predicted"/>
<evidence type="ECO:0000256" key="5">
    <source>
        <dbReference type="SAM" id="MobiDB-lite"/>
    </source>
</evidence>
<evidence type="ECO:0000313" key="10">
    <source>
        <dbReference type="Proteomes" id="UP001518872"/>
    </source>
</evidence>
<dbReference type="SUPFAM" id="SSF52151">
    <property type="entry name" value="FabD/lysophospholipase-like"/>
    <property type="match status" value="1"/>
</dbReference>
<evidence type="ECO:0000256" key="1">
    <source>
        <dbReference type="ARBA" id="ARBA00022450"/>
    </source>
</evidence>
<keyword evidence="2" id="KW-0597">Phosphoprotein</keyword>
<feature type="region of interest" description="Disordered" evidence="5">
    <location>
        <begin position="1214"/>
        <end position="1269"/>
    </location>
</feature>
<dbReference type="PANTHER" id="PTHR43775:SF37">
    <property type="entry name" value="SI:DKEY-61P9.11"/>
    <property type="match status" value="1"/>
</dbReference>
<evidence type="ECO:0000256" key="2">
    <source>
        <dbReference type="ARBA" id="ARBA00022553"/>
    </source>
</evidence>
<feature type="active site" description="Proton donor; for dehydratase activity" evidence="4">
    <location>
        <position position="2006"/>
    </location>
</feature>
<reference evidence="9 10" key="1">
    <citation type="submission" date="2021-02" db="EMBL/GenBank/DDBJ databases">
        <authorList>
            <person name="Ra J.-S."/>
        </authorList>
    </citation>
    <scope>NUCLEOTIDE SEQUENCE [LARGE SCALE GENOMIC DNA]</scope>
    <source>
        <strain evidence="9 10">MMS20-R1-14</strain>
    </source>
</reference>
<dbReference type="Gene3D" id="3.40.50.12780">
    <property type="entry name" value="N-terminal domain of ligase-like"/>
    <property type="match status" value="1"/>
</dbReference>
<evidence type="ECO:0000259" key="8">
    <source>
        <dbReference type="PROSITE" id="PS52019"/>
    </source>
</evidence>
<dbReference type="InterPro" id="IPR036736">
    <property type="entry name" value="ACP-like_sf"/>
</dbReference>
<feature type="active site" description="Proton acceptor; for dehydratase activity" evidence="4">
    <location>
        <position position="1828"/>
    </location>
</feature>
<dbReference type="RefSeq" id="WP_204926529.1">
    <property type="nucleotide sequence ID" value="NZ_JAFEUC010000010.1"/>
</dbReference>
<dbReference type="InterPro" id="IPR000873">
    <property type="entry name" value="AMP-dep_synth/lig_dom"/>
</dbReference>
<dbReference type="InterPro" id="IPR016039">
    <property type="entry name" value="Thiolase-like"/>
</dbReference>
<feature type="compositionally biased region" description="Low complexity" evidence="5">
    <location>
        <begin position="2259"/>
        <end position="2268"/>
    </location>
</feature>
<dbReference type="InterPro" id="IPR042099">
    <property type="entry name" value="ANL_N_sf"/>
</dbReference>
<feature type="compositionally biased region" description="Low complexity" evidence="5">
    <location>
        <begin position="1088"/>
        <end position="1101"/>
    </location>
</feature>
<feature type="compositionally biased region" description="Low complexity" evidence="5">
    <location>
        <begin position="2132"/>
        <end position="2146"/>
    </location>
</feature>
<dbReference type="SUPFAM" id="SSF53328">
    <property type="entry name" value="Formyltransferase"/>
    <property type="match status" value="1"/>
</dbReference>
<dbReference type="Gene3D" id="3.30.300.30">
    <property type="match status" value="1"/>
</dbReference>
<feature type="region of interest" description="N-terminal hotdog fold" evidence="4">
    <location>
        <begin position="1796"/>
        <end position="1929"/>
    </location>
</feature>
<dbReference type="InterPro" id="IPR016035">
    <property type="entry name" value="Acyl_Trfase/lysoPLipase"/>
</dbReference>
<gene>
    <name evidence="9" type="ORF">JQX11_20210</name>
</gene>
<dbReference type="SUPFAM" id="SSF47336">
    <property type="entry name" value="ACP-like"/>
    <property type="match status" value="2"/>
</dbReference>
<dbReference type="Pfam" id="PF13193">
    <property type="entry name" value="AMP-binding_C"/>
    <property type="match status" value="1"/>
</dbReference>
<dbReference type="InterPro" id="IPR018201">
    <property type="entry name" value="Ketoacyl_synth_AS"/>
</dbReference>
<feature type="region of interest" description="Disordered" evidence="5">
    <location>
        <begin position="530"/>
        <end position="590"/>
    </location>
</feature>
<feature type="domain" description="Ketosynthase family 3 (KS3)" evidence="7">
    <location>
        <begin position="2325"/>
        <end position="2746"/>
    </location>
</feature>
<dbReference type="Gene3D" id="3.40.47.10">
    <property type="match status" value="2"/>
</dbReference>
<feature type="region of interest" description="Disordered" evidence="5">
    <location>
        <begin position="3188"/>
        <end position="3224"/>
    </location>
</feature>
<dbReference type="InterPro" id="IPR045851">
    <property type="entry name" value="AMP-bd_C_sf"/>
</dbReference>
<dbReference type="InterPro" id="IPR036477">
    <property type="entry name" value="Formyl_transf_N_sf"/>
</dbReference>
<feature type="region of interest" description="Disordered" evidence="5">
    <location>
        <begin position="1081"/>
        <end position="1101"/>
    </location>
</feature>
<dbReference type="InterPro" id="IPR014043">
    <property type="entry name" value="Acyl_transferase_dom"/>
</dbReference>
<dbReference type="InterPro" id="IPR049551">
    <property type="entry name" value="PKS_DH_C"/>
</dbReference>
<dbReference type="PROSITE" id="PS00606">
    <property type="entry name" value="KS3_1"/>
    <property type="match status" value="1"/>
</dbReference>
<name>A0ABS2IZ21_9ACTN</name>
<dbReference type="PANTHER" id="PTHR43775">
    <property type="entry name" value="FATTY ACID SYNTHASE"/>
    <property type="match status" value="1"/>
</dbReference>
<dbReference type="SMART" id="SM00827">
    <property type="entry name" value="PKS_AT"/>
    <property type="match status" value="1"/>
</dbReference>
<keyword evidence="3" id="KW-0808">Transferase</keyword>
<dbReference type="InterPro" id="IPR020841">
    <property type="entry name" value="PKS_Beta-ketoAc_synthase_dom"/>
</dbReference>
<protein>
    <submittedName>
        <fullName evidence="9">Amino acid adenylation domain-containing protein</fullName>
    </submittedName>
</protein>
<dbReference type="Pfam" id="PF00698">
    <property type="entry name" value="Acyl_transf_1"/>
    <property type="match status" value="1"/>
</dbReference>
<dbReference type="Gene3D" id="3.10.129.110">
    <property type="entry name" value="Polyketide synthase dehydratase"/>
    <property type="match status" value="1"/>
</dbReference>
<dbReference type="Pfam" id="PF00550">
    <property type="entry name" value="PP-binding"/>
    <property type="match status" value="2"/>
</dbReference>
<dbReference type="InterPro" id="IPR016036">
    <property type="entry name" value="Malonyl_transacylase_ACP-bd"/>
</dbReference>
<accession>A0ABS2IZ21</accession>
<dbReference type="Pfam" id="PF02801">
    <property type="entry name" value="Ketoacyl-synt_C"/>
    <property type="match status" value="2"/>
</dbReference>
<dbReference type="InterPro" id="IPR009081">
    <property type="entry name" value="PP-bd_ACP"/>
</dbReference>
<dbReference type="InterPro" id="IPR042104">
    <property type="entry name" value="PKS_dehydratase_sf"/>
</dbReference>
<dbReference type="InterPro" id="IPR025110">
    <property type="entry name" value="AMP-bd_C"/>
</dbReference>
<dbReference type="InterPro" id="IPR020806">
    <property type="entry name" value="PKS_PP-bd"/>
</dbReference>
<keyword evidence="10" id="KW-1185">Reference proteome</keyword>
<keyword evidence="1" id="KW-0596">Phosphopantetheine</keyword>
<feature type="domain" description="Carrier" evidence="6">
    <location>
        <begin position="1102"/>
        <end position="1177"/>
    </location>
</feature>
<dbReference type="SMART" id="SM00826">
    <property type="entry name" value="PKS_DH"/>
    <property type="match status" value="1"/>
</dbReference>
<dbReference type="PROSITE" id="PS50075">
    <property type="entry name" value="CARRIER"/>
    <property type="match status" value="2"/>
</dbReference>
<dbReference type="Gene3D" id="3.40.366.10">
    <property type="entry name" value="Malonyl-Coenzyme A Acyl Carrier Protein, domain 2"/>
    <property type="match status" value="1"/>
</dbReference>
<dbReference type="Pfam" id="PF14765">
    <property type="entry name" value="PS-DH"/>
    <property type="match status" value="1"/>
</dbReference>
<organism evidence="9 10">
    <name type="scientific">Micromonospora humida</name>
    <dbReference type="NCBI Taxonomy" id="2809018"/>
    <lineage>
        <taxon>Bacteria</taxon>
        <taxon>Bacillati</taxon>
        <taxon>Actinomycetota</taxon>
        <taxon>Actinomycetes</taxon>
        <taxon>Micromonosporales</taxon>
        <taxon>Micromonosporaceae</taxon>
        <taxon>Micromonospora</taxon>
    </lineage>
</organism>
<dbReference type="InterPro" id="IPR050091">
    <property type="entry name" value="PKS_NRPS_Biosynth_Enz"/>
</dbReference>
<dbReference type="Pfam" id="PF00501">
    <property type="entry name" value="AMP-binding"/>
    <property type="match status" value="1"/>
</dbReference>
<feature type="compositionally biased region" description="Low complexity" evidence="5">
    <location>
        <begin position="1217"/>
        <end position="1247"/>
    </location>
</feature>
<sequence length="3224" mass="335613">MTAVVTCFLIGGTRVLARCADQLVASGVRIEGVFTAEPVATAWADAHDVPVLDPHADLAAALTATEVDYLFSIVNFRILPGPVLALPRVAAINFHDGPLPRYSGSNVAAWALYEGAGRHAATWHRMTEAVDAGPVLLERWFPVRTHSTALSLTYETAEVGIALFADLVPYLLRRALPEPVDTADRGRRFYHQRDRIAGGGLIHAGTSAVEAERIAKALDYGTFPNPLGVPALVTAQGAVFTRQIRRIPREDPPSVTVTTAVTDSAITLSTPDGDLLLSDFTATDGSALSGRAVAQRLGIAPGRPLPAAPPGRLAAIAEAQGPLRRHESWWKARLTDLRPAPLPAEDFSAASAHYGRYELAYLPRSWAETVTVIRAFLAVLAERMEAPSFDFAWSASSAPALAEATHGLAVARVPVRFDAAAADELAARLDEATARHGYATDLEVRLGLAYRPVGADGPTFTRIAVLQRHPDDEAATEPDTEIALLCLHDGPPTVFVRETAMSADEALEFAERVEDLALGAMLLGTAAPMPAPASAPAPADGGASATTGPAPTDGSAPAPATEPLAAGPTDSAGPPDVTAHPEPAPEPAAPVPTVLDLVAATVAARPDAVAVRSGARRIDYATLDAWADAIAAHLYDQGLGAGSVVGLLTERGPDLVPAMLGILRVGAAFLPLDPNYPVDRLRRYAQVAECDLILADEHSLACGEAVGPVLPIPGPDGSALAVPPTVTGADLAYVLFTSGSTGEPKGVEIGHAALANFLTGIGERLDVTGTDTVLAHTTVAFDISLLELLLPLTVGATVTLASRAVARDPHRLADLIGEVTVAQATPSMWRLLLETGWTPTSRLTVLSGGEALVPATAQQLHGTARALWNLYGPTEATIWASAHRVESVGAFLPLGEPLPNLALHVLDADLEPADTGELYLSGVGLARGYVNRPDRTAEVFLTHPVSGQRLYRTGDTVRRHADGAIEWLGRADSQVKVRGNRIEPAEIERVLAEYPGVTAAAVIAVAFEGRGEPRLTAYLVGERTLVKAELDTFVGGRLPEYMVPDAYVRLDAMPLTDNGKIARNRLPRPDRHSIIRTGVPSVAPAAPPAAAAATPEPAAAPEPTIAPEQRIARVFAAVLGHDEFLVTDNFFDLGGDSANVTRAALALTEEFGVAVSPPAIFATGTPERLAELLQPAPGTLARSRPDTTGATPEQAVVAAAEAVVAATTDTAAERTVDAAPDPAHPAPAGTTGGPRATTTGDPAAPGTVRKDPSHRPAPADASGTPAPDTVEEPLAVIGLACRFPGAATPDEFWANLAEGVSSVGDAPTGHRGWGHLWSAADEVPTGWVDRVEHFDAARFQLTDREARRLDPLQRLLLSVTDEALESCGHTAASLGTATGVFVGTIASDFPELVAGSIGAGDPHVATGTAVSMVANRLSHAFNWSGPSFAVDTACSSSLVALHQAAMHLRAGEVDAAVVGAANLVLTPTKTRSFLRNGMLSPTGVCRTFDDDADGYVRGEGCGVVVLKRLVDAERDGDPVLAVVRGSAVNHTGAAGFLTAPSSTAQQAVIRSALRRAGVEADGVGYIEAHGTGTQLGDLIELEALQAALGAARRGTVAVGSVKTNIGHLEPAAGIAGLIKTILALQADRIPPSAHLTFPNRAFRFENSPLFVPDRLVPWAGPRVAGVSSFGFGGVNAHAVLAAAPSPTRVPARTGTGLLTLSAGSEEGLRTLADRLVHLLRSPYCPPLGWICVASRQRPAATYRLACVVDTVEQLDDKLMLFLARAEGTRNLYTGIVPTPSGRTLPPLGDAPGRDALDTAARRFVAGDGLVAEERAPVRFPTAPHEEKHLWLTPASTAGRLPAAGVPATTPPGSWTEHPEAREHVVLGDPTLPGSGYPGKVAELLGRDAFTLRDLTFRATVRPPATLTAERHGSRVTFRDGTTAVVCDLEVADPEPADPTLTPPAATVGLTPVDLDGMYRDFDRNGLRYGPSFRCVRQLSTADGVATGTLRVDAGPDAGPVDARLLDGAFQVALAACGAQGLYVPFTVSRLTVWGPLTGEVRVHARRDRGSAPDAGLLTASLVVLDGDRPVLTARGVTWRRISPAPPPTPPTGTGAHDRARFDGTTPTGVPGHRGTPPGSTPVHGADGNGRVPAASGPGTTAAAPLPVNGTAVSRPVNGAGDLGRTLARWIAEGLETDVETLELDRPLEAQGLDSMLAVSLAQDIRTRLGVDIPVTLLLEVGTVENLARELRDSYGVTAVPGAASTPGAVPPVPGGGSPAGVPVAPTADAPPVDLPATAAPAYAPAVPAPIAPAPDPVGSAAVAPAAVAPAAVTPVAVATSTAPDRHDIAIVGIDGVFPNASNLDELWEVLTRGEDCLREVPKSRWDIDDYYSDAAEPGTVYLRRAGFVDDLTDFDAPFFRISPAEAQWIDPQQRHLIQSAWRALEDAGLSGRTDGRSTGVFVGASYQHYRDMVVGDVVQTAAGLGNHNAILANRVSYFLDLSGPSMTIDTLCSSSLVALHTAVRSIRNGECDQAIVAGVHLAMSPQYFQLGSRLRSFSATGASRAFDAGADGFVPGEGVVTVVVKPLVDAVRDGDRVRGVIRGSAVNHGGRTSGLTVPSSAAQREVIVAALRDAGVGPDGIGMVEAHGTGTSLGDPIEVEGLTRAWRGFTSRTQFCAIGSLKSNIGHLEPAAGLAGLVKVLLSLERGVVPATLHVVRPNDHIRFEDSPFFVADKPVSWPRVAGVPRRAAVSAFGMGGVNAHVIVEEAPLPAVREVVPQQSYVVKVSAASEDGVRRLADGYARLLSGVDSSVLGDVGFTANVGRASHRFRVAVQGSDGSELAAGLNAVAGGDRPVARLSNQPPSSVFLFSGQGSQYPGMAAGLYATEPVFRAAFDECAELVASGGDVPLREVVFGDRGDELVQTRFAQVGIVAVQVGLVRLLESWGVRPGLVVGHSVGELTAAWAAGVFGLGELLRLAVVRGGLMQAQPADGAMAVVFADAASVEAVLPSFPGVEIAAFNAPRSVTISGPAGAVEAFGAGSGLRTQRLTVSHAFHSAAMAGAVDPFAQAFGQAMASPPRIGFASTVTGGWHDARSVADGQVWGSAIRRPVRFAQAVEAAYAAGGRVFWEIGAHPVLTGLARATLTDTDLTWLPTLRRDHDDQTQLHTAITSFYNQGHGDLDWAGIHHGKGHRTTTIPTYPFERRELSAPRFPGSAARRRPEPEASVPAAGDGAVGHPLFDRHYEH</sequence>
<dbReference type="NCBIfam" id="TIGR01733">
    <property type="entry name" value="AA-adenyl-dom"/>
    <property type="match status" value="1"/>
</dbReference>
<dbReference type="Gene3D" id="3.40.50.12230">
    <property type="match status" value="1"/>
</dbReference>
<dbReference type="Pfam" id="PF00109">
    <property type="entry name" value="ketoacyl-synt"/>
    <property type="match status" value="2"/>
</dbReference>
<dbReference type="CDD" id="cd00833">
    <property type="entry name" value="PKS"/>
    <property type="match status" value="2"/>
</dbReference>
<dbReference type="InterPro" id="IPR002376">
    <property type="entry name" value="Formyl_transf_N"/>
</dbReference>
<feature type="domain" description="Ketosynthase family 3 (KS3)" evidence="7">
    <location>
        <begin position="1271"/>
        <end position="1682"/>
    </location>
</feature>
<feature type="compositionally biased region" description="Low complexity" evidence="5">
    <location>
        <begin position="536"/>
        <end position="554"/>
    </location>
</feature>
<dbReference type="PROSITE" id="PS52019">
    <property type="entry name" value="PKS_MFAS_DH"/>
    <property type="match status" value="1"/>
</dbReference>
<dbReference type="PROSITE" id="PS00455">
    <property type="entry name" value="AMP_BINDING"/>
    <property type="match status" value="1"/>
</dbReference>
<dbReference type="InterPro" id="IPR020807">
    <property type="entry name" value="PKS_DH"/>
</dbReference>
<dbReference type="Gene3D" id="1.10.1200.10">
    <property type="entry name" value="ACP-like"/>
    <property type="match status" value="2"/>
</dbReference>
<evidence type="ECO:0000259" key="6">
    <source>
        <dbReference type="PROSITE" id="PS50075"/>
    </source>
</evidence>
<dbReference type="InterPro" id="IPR001227">
    <property type="entry name" value="Ac_transferase_dom_sf"/>
</dbReference>
<dbReference type="SMART" id="SM00823">
    <property type="entry name" value="PKS_PP"/>
    <property type="match status" value="2"/>
</dbReference>
<feature type="region of interest" description="Disordered" evidence="5">
    <location>
        <begin position="2247"/>
        <end position="2268"/>
    </location>
</feature>